<dbReference type="Gene3D" id="1.20.144.10">
    <property type="entry name" value="Phosphatidic acid phosphatase type 2/haloperoxidase"/>
    <property type="match status" value="1"/>
</dbReference>
<sequence>MKGISWFGSTWVAVGIVLGAAIIFLLFKYKRESLFISLSSTIWILTYVIKIIINRPRPSADFVNKLVDAQHQSFPSGHTSFYVVFFGLLVFLMLHLKGIIKPLRYSIIVFSLILIFSVPFSRIYLGAHWFTDVAAGFILGLLVLYILIRIYLKKIKL</sequence>
<evidence type="ECO:0000256" key="1">
    <source>
        <dbReference type="SAM" id="Phobius"/>
    </source>
</evidence>
<dbReference type="SUPFAM" id="SSF48317">
    <property type="entry name" value="Acid phosphatase/Vanadium-dependent haloperoxidase"/>
    <property type="match status" value="1"/>
</dbReference>
<dbReference type="CDD" id="cd03392">
    <property type="entry name" value="PAP2_like_2"/>
    <property type="match status" value="1"/>
</dbReference>
<feature type="transmembrane region" description="Helical" evidence="1">
    <location>
        <begin position="106"/>
        <end position="127"/>
    </location>
</feature>
<dbReference type="RefSeq" id="WP_140160653.1">
    <property type="nucleotide sequence ID" value="NZ_MSSW01000098.1"/>
</dbReference>
<dbReference type="InterPro" id="IPR036938">
    <property type="entry name" value="PAP2/HPO_sf"/>
</dbReference>
<keyword evidence="4" id="KW-1185">Reference proteome</keyword>
<organism evidence="3 4">
    <name type="scientific">Algoriphagus antarcticus</name>
    <dbReference type="NCBI Taxonomy" id="238540"/>
    <lineage>
        <taxon>Bacteria</taxon>
        <taxon>Pseudomonadati</taxon>
        <taxon>Bacteroidota</taxon>
        <taxon>Cytophagia</taxon>
        <taxon>Cytophagales</taxon>
        <taxon>Cyclobacteriaceae</taxon>
        <taxon>Algoriphagus</taxon>
    </lineage>
</organism>
<dbReference type="AlphaFoldDB" id="A0A3E0D4J1"/>
<dbReference type="Pfam" id="PF01569">
    <property type="entry name" value="PAP2"/>
    <property type="match status" value="1"/>
</dbReference>
<proteinExistence type="predicted"/>
<evidence type="ECO:0000259" key="2">
    <source>
        <dbReference type="SMART" id="SM00014"/>
    </source>
</evidence>
<evidence type="ECO:0000313" key="4">
    <source>
        <dbReference type="Proteomes" id="UP000256405"/>
    </source>
</evidence>
<keyword evidence="1" id="KW-0472">Membrane</keyword>
<gene>
    <name evidence="3" type="ORF">C8N25_14010</name>
</gene>
<dbReference type="SMART" id="SM00014">
    <property type="entry name" value="acidPPc"/>
    <property type="match status" value="1"/>
</dbReference>
<dbReference type="InterPro" id="IPR000326">
    <property type="entry name" value="PAP2/HPO"/>
</dbReference>
<dbReference type="PANTHER" id="PTHR14969:SF13">
    <property type="entry name" value="AT30094P"/>
    <property type="match status" value="1"/>
</dbReference>
<feature type="domain" description="Phosphatidic acid phosphatase type 2/haloperoxidase" evidence="2">
    <location>
        <begin position="30"/>
        <end position="148"/>
    </location>
</feature>
<dbReference type="Proteomes" id="UP000256405">
    <property type="component" value="Unassembled WGS sequence"/>
</dbReference>
<dbReference type="OrthoDB" id="9773582at2"/>
<evidence type="ECO:0000313" key="3">
    <source>
        <dbReference type="EMBL" id="REG77596.1"/>
    </source>
</evidence>
<keyword evidence="1" id="KW-0812">Transmembrane</keyword>
<feature type="transmembrane region" description="Helical" evidence="1">
    <location>
        <begin position="133"/>
        <end position="152"/>
    </location>
</feature>
<feature type="transmembrane region" description="Helical" evidence="1">
    <location>
        <begin position="73"/>
        <end position="94"/>
    </location>
</feature>
<feature type="transmembrane region" description="Helical" evidence="1">
    <location>
        <begin position="34"/>
        <end position="53"/>
    </location>
</feature>
<accession>A0A3E0D4J1</accession>
<reference evidence="3 4" key="1">
    <citation type="submission" date="2018-08" db="EMBL/GenBank/DDBJ databases">
        <title>Genomic Encyclopedia of Archaeal and Bacterial Type Strains, Phase II (KMG-II): from individual species to whole genera.</title>
        <authorList>
            <person name="Goeker M."/>
        </authorList>
    </citation>
    <scope>NUCLEOTIDE SEQUENCE [LARGE SCALE GENOMIC DNA]</scope>
    <source>
        <strain evidence="3 4">DSM 15986</strain>
    </source>
</reference>
<feature type="transmembrane region" description="Helical" evidence="1">
    <location>
        <begin position="6"/>
        <end position="27"/>
    </location>
</feature>
<dbReference type="PANTHER" id="PTHR14969">
    <property type="entry name" value="SPHINGOSINE-1-PHOSPHATE PHOSPHOHYDROLASE"/>
    <property type="match status" value="1"/>
</dbReference>
<name>A0A3E0D4J1_9BACT</name>
<keyword evidence="1" id="KW-1133">Transmembrane helix</keyword>
<comment type="caution">
    <text evidence="3">The sequence shown here is derived from an EMBL/GenBank/DDBJ whole genome shotgun (WGS) entry which is preliminary data.</text>
</comment>
<dbReference type="EMBL" id="QUNF01000040">
    <property type="protein sequence ID" value="REG77596.1"/>
    <property type="molecule type" value="Genomic_DNA"/>
</dbReference>
<protein>
    <submittedName>
        <fullName evidence="3">Undecaprenyl-diphosphatase</fullName>
    </submittedName>
</protein>